<dbReference type="AlphaFoldDB" id="V2XWQ8"/>
<dbReference type="InterPro" id="IPR035979">
    <property type="entry name" value="RBD_domain_sf"/>
</dbReference>
<dbReference type="Proteomes" id="UP000017559">
    <property type="component" value="Unassembled WGS sequence"/>
</dbReference>
<feature type="compositionally biased region" description="Basic and acidic residues" evidence="4">
    <location>
        <begin position="428"/>
        <end position="440"/>
    </location>
</feature>
<evidence type="ECO:0000256" key="2">
    <source>
        <dbReference type="PROSITE-ProRule" id="PRU00047"/>
    </source>
</evidence>
<dbReference type="Pfam" id="PF00076">
    <property type="entry name" value="RRM_1"/>
    <property type="match status" value="1"/>
</dbReference>
<accession>V2XWQ8</accession>
<reference evidence="7 8" key="1">
    <citation type="journal article" date="2014" name="BMC Genomics">
        <title>Genome and secretome analysis of the hemibiotrophic fungal pathogen, Moniliophthora roreri, which causes frosty pod rot disease of cacao: mechanisms of the biotrophic and necrotrophic phases.</title>
        <authorList>
            <person name="Meinhardt L.W."/>
            <person name="Costa G.G.L."/>
            <person name="Thomazella D.P.T."/>
            <person name="Teixeira P.J.P.L."/>
            <person name="Carazzolle M.F."/>
            <person name="Schuster S.C."/>
            <person name="Carlson J.E."/>
            <person name="Guiltinan M.J."/>
            <person name="Mieczkowski P."/>
            <person name="Farmer A."/>
            <person name="Ramaraj T."/>
            <person name="Crozier J."/>
            <person name="Davis R.E."/>
            <person name="Shao J."/>
            <person name="Melnick R.L."/>
            <person name="Pereira G.A.G."/>
            <person name="Bailey B.A."/>
        </authorList>
    </citation>
    <scope>NUCLEOTIDE SEQUENCE [LARGE SCALE GENOMIC DNA]</scope>
    <source>
        <strain evidence="7 8">MCA 2997</strain>
    </source>
</reference>
<evidence type="ECO:0000313" key="7">
    <source>
        <dbReference type="EMBL" id="ESK98182.1"/>
    </source>
</evidence>
<feature type="region of interest" description="Disordered" evidence="4">
    <location>
        <begin position="1"/>
        <end position="90"/>
    </location>
</feature>
<dbReference type="InterPro" id="IPR012677">
    <property type="entry name" value="Nucleotide-bd_a/b_plait_sf"/>
</dbReference>
<dbReference type="InterPro" id="IPR001878">
    <property type="entry name" value="Znf_CCHC"/>
</dbReference>
<dbReference type="OrthoDB" id="1099063at2759"/>
<dbReference type="GO" id="GO:0003723">
    <property type="term" value="F:RNA binding"/>
    <property type="evidence" value="ECO:0007669"/>
    <property type="project" value="UniProtKB-UniRule"/>
</dbReference>
<feature type="compositionally biased region" description="Basic and acidic residues" evidence="4">
    <location>
        <begin position="79"/>
        <end position="90"/>
    </location>
</feature>
<dbReference type="Pfam" id="PF00098">
    <property type="entry name" value="zf-CCHC"/>
    <property type="match status" value="1"/>
</dbReference>
<dbReference type="EMBL" id="AWSO01000004">
    <property type="protein sequence ID" value="ESK98182.1"/>
    <property type="molecule type" value="Genomic_DNA"/>
</dbReference>
<proteinExistence type="predicted"/>
<sequence>MSASMDAQQQEHWRPSDQQSSMGTNRPVEPVDNSPVSATIPEHHGLPPPPTTANSESSPEFARGSSVGAPANLPPGPKGDPEHPIYREKQIKPNKVYIGGLPEHTRREDLQNCFGKIGNIVAIELKLGYGFVEFDTREAAEMSVTKYHEGTFMGNKIRVELSRGGGRTAKYSSDPGACFRCGQMGHWARECPNNPGPPPPTATPARRTDPPLIDRIQRDYPPPPPRDSRYDYPPPAAAAPPPRDYRRPASPPPPRDYYPPPPSSRSRYDDYRDRDRDRYAAPPPVDYRGRYPPEPAYRSAPPPASYAYDRYSRPPNERYPASGYGPPPSGRPRSPPRYRDDYPPRDYPEYRGRPASPPRYASDYPRGGAAATPPPDARYRHRSASPPPRSGGYSDYPPTSVQNGSFPSTPPGPPPRSGRDFPPPPRSGARDPPAEVYRRG</sequence>
<evidence type="ECO:0000313" key="8">
    <source>
        <dbReference type="Proteomes" id="UP000017559"/>
    </source>
</evidence>
<dbReference type="SMART" id="SM00360">
    <property type="entry name" value="RRM"/>
    <property type="match status" value="1"/>
</dbReference>
<dbReference type="Gene3D" id="4.10.60.10">
    <property type="entry name" value="Zinc finger, CCHC-type"/>
    <property type="match status" value="1"/>
</dbReference>
<keyword evidence="2" id="KW-0863">Zinc-finger</keyword>
<gene>
    <name evidence="7" type="ORF">Moror_299</name>
</gene>
<feature type="compositionally biased region" description="Pro residues" evidence="4">
    <location>
        <begin position="232"/>
        <end position="242"/>
    </location>
</feature>
<feature type="compositionally biased region" description="Pro residues" evidence="4">
    <location>
        <begin position="408"/>
        <end position="426"/>
    </location>
</feature>
<comment type="caution">
    <text evidence="7">The sequence shown here is derived from an EMBL/GenBank/DDBJ whole genome shotgun (WGS) entry which is preliminary data.</text>
</comment>
<evidence type="ECO:0000256" key="4">
    <source>
        <dbReference type="SAM" id="MobiDB-lite"/>
    </source>
</evidence>
<dbReference type="SUPFAM" id="SSF54928">
    <property type="entry name" value="RNA-binding domain, RBD"/>
    <property type="match status" value="1"/>
</dbReference>
<dbReference type="HOGENOM" id="CLU_035735_0_0_1"/>
<dbReference type="Gene3D" id="3.30.70.330">
    <property type="match status" value="1"/>
</dbReference>
<feature type="compositionally biased region" description="Basic and acidic residues" evidence="4">
    <location>
        <begin position="266"/>
        <end position="279"/>
    </location>
</feature>
<dbReference type="PROSITE" id="PS50102">
    <property type="entry name" value="RRM"/>
    <property type="match status" value="1"/>
</dbReference>
<evidence type="ECO:0000256" key="1">
    <source>
        <dbReference type="ARBA" id="ARBA00022884"/>
    </source>
</evidence>
<keyword evidence="2" id="KW-0862">Zinc</keyword>
<organism evidence="7 8">
    <name type="scientific">Moniliophthora roreri (strain MCA 2997)</name>
    <name type="common">Cocoa frosty pod rot fungus</name>
    <name type="synonym">Crinipellis roreri</name>
    <dbReference type="NCBI Taxonomy" id="1381753"/>
    <lineage>
        <taxon>Eukaryota</taxon>
        <taxon>Fungi</taxon>
        <taxon>Dikarya</taxon>
        <taxon>Basidiomycota</taxon>
        <taxon>Agaricomycotina</taxon>
        <taxon>Agaricomycetes</taxon>
        <taxon>Agaricomycetidae</taxon>
        <taxon>Agaricales</taxon>
        <taxon>Marasmiineae</taxon>
        <taxon>Marasmiaceae</taxon>
        <taxon>Moniliophthora</taxon>
    </lineage>
</organism>
<dbReference type="GO" id="GO:0008270">
    <property type="term" value="F:zinc ion binding"/>
    <property type="evidence" value="ECO:0007669"/>
    <property type="project" value="UniProtKB-KW"/>
</dbReference>
<keyword evidence="8" id="KW-1185">Reference proteome</keyword>
<evidence type="ECO:0000256" key="3">
    <source>
        <dbReference type="PROSITE-ProRule" id="PRU00176"/>
    </source>
</evidence>
<protein>
    <submittedName>
        <fullName evidence="7">Rna-binding region rnp-1 domain-containing protein</fullName>
    </submittedName>
</protein>
<dbReference type="SMART" id="SM00343">
    <property type="entry name" value="ZnF_C2HC"/>
    <property type="match status" value="1"/>
</dbReference>
<feature type="domain" description="RRM" evidence="5">
    <location>
        <begin position="94"/>
        <end position="164"/>
    </location>
</feature>
<feature type="compositionally biased region" description="Pro residues" evidence="4">
    <location>
        <begin position="292"/>
        <end position="304"/>
    </location>
</feature>
<keyword evidence="2" id="KW-0479">Metal-binding</keyword>
<feature type="region of interest" description="Disordered" evidence="4">
    <location>
        <begin position="190"/>
        <end position="440"/>
    </location>
</feature>
<dbReference type="KEGG" id="mrr:Moror_299"/>
<feature type="compositionally biased region" description="Pro residues" evidence="4">
    <location>
        <begin position="325"/>
        <end position="335"/>
    </location>
</feature>
<evidence type="ECO:0000259" key="5">
    <source>
        <dbReference type="PROSITE" id="PS50102"/>
    </source>
</evidence>
<dbReference type="PROSITE" id="PS50158">
    <property type="entry name" value="ZF_CCHC"/>
    <property type="match status" value="1"/>
</dbReference>
<dbReference type="InterPro" id="IPR000504">
    <property type="entry name" value="RRM_dom"/>
</dbReference>
<dbReference type="CDD" id="cd00590">
    <property type="entry name" value="RRM_SF"/>
    <property type="match status" value="1"/>
</dbReference>
<dbReference type="PANTHER" id="PTHR21245">
    <property type="entry name" value="HETEROGENEOUS NUCLEAR RIBONUCLEOPROTEIN"/>
    <property type="match status" value="1"/>
</dbReference>
<feature type="domain" description="CCHC-type" evidence="6">
    <location>
        <begin position="178"/>
        <end position="193"/>
    </location>
</feature>
<feature type="compositionally biased region" description="Pro residues" evidence="4">
    <location>
        <begin position="249"/>
        <end position="263"/>
    </location>
</feature>
<evidence type="ECO:0000259" key="6">
    <source>
        <dbReference type="PROSITE" id="PS50158"/>
    </source>
</evidence>
<name>V2XWQ8_MONRO</name>
<keyword evidence="1 3" id="KW-0694">RNA-binding</keyword>
<feature type="compositionally biased region" description="Basic and acidic residues" evidence="4">
    <location>
        <begin position="337"/>
        <end position="352"/>
    </location>
</feature>